<feature type="compositionally biased region" description="Polar residues" evidence="1">
    <location>
        <begin position="82"/>
        <end position="99"/>
    </location>
</feature>
<gene>
    <name evidence="2" type="ORF">S01H4_61268</name>
</gene>
<organism evidence="2">
    <name type="scientific">marine sediment metagenome</name>
    <dbReference type="NCBI Taxonomy" id="412755"/>
    <lineage>
        <taxon>unclassified sequences</taxon>
        <taxon>metagenomes</taxon>
        <taxon>ecological metagenomes</taxon>
    </lineage>
</organism>
<accession>X1CP12</accession>
<protein>
    <recommendedName>
        <fullName evidence="3">Helix-turn-helix domain-containing protein</fullName>
    </recommendedName>
</protein>
<reference evidence="2" key="1">
    <citation type="journal article" date="2014" name="Front. Microbiol.">
        <title>High frequency of phylogenetically diverse reductive dehalogenase-homologous genes in deep subseafloor sedimentary metagenomes.</title>
        <authorList>
            <person name="Kawai M."/>
            <person name="Futagami T."/>
            <person name="Toyoda A."/>
            <person name="Takaki Y."/>
            <person name="Nishi S."/>
            <person name="Hori S."/>
            <person name="Arai W."/>
            <person name="Tsubouchi T."/>
            <person name="Morono Y."/>
            <person name="Uchiyama I."/>
            <person name="Ito T."/>
            <person name="Fujiyama A."/>
            <person name="Inagaki F."/>
            <person name="Takami H."/>
        </authorList>
    </citation>
    <scope>NUCLEOTIDE SEQUENCE</scope>
    <source>
        <strain evidence="2">Expedition CK06-06</strain>
    </source>
</reference>
<dbReference type="EMBL" id="BART01036292">
    <property type="protein sequence ID" value="GAH09502.1"/>
    <property type="molecule type" value="Genomic_DNA"/>
</dbReference>
<dbReference type="Gene3D" id="1.10.10.10">
    <property type="entry name" value="Winged helix-like DNA-binding domain superfamily/Winged helix DNA-binding domain"/>
    <property type="match status" value="1"/>
</dbReference>
<feature type="region of interest" description="Disordered" evidence="1">
    <location>
        <begin position="61"/>
        <end position="136"/>
    </location>
</feature>
<feature type="compositionally biased region" description="Low complexity" evidence="1">
    <location>
        <begin position="103"/>
        <end position="121"/>
    </location>
</feature>
<dbReference type="Pfam" id="PF13730">
    <property type="entry name" value="HTH_36"/>
    <property type="match status" value="1"/>
</dbReference>
<evidence type="ECO:0000313" key="2">
    <source>
        <dbReference type="EMBL" id="GAH09502.1"/>
    </source>
</evidence>
<dbReference type="AlphaFoldDB" id="X1CP12"/>
<evidence type="ECO:0000256" key="1">
    <source>
        <dbReference type="SAM" id="MobiDB-lite"/>
    </source>
</evidence>
<evidence type="ECO:0008006" key="3">
    <source>
        <dbReference type="Google" id="ProtNLM"/>
    </source>
</evidence>
<feature type="non-terminal residue" evidence="2">
    <location>
        <position position="1"/>
    </location>
</feature>
<comment type="caution">
    <text evidence="2">The sequence shown here is derived from an EMBL/GenBank/DDBJ whole genome shotgun (WGS) entry which is preliminary data.</text>
</comment>
<name>X1CP12_9ZZZZ</name>
<dbReference type="InterPro" id="IPR036388">
    <property type="entry name" value="WH-like_DNA-bd_sf"/>
</dbReference>
<proteinExistence type="predicted"/>
<sequence length="136" mass="14762">EKFVLLAFADHADHDGLNVYPSYERVALKTGYSERQVKRIVARLKKRGALIVDGKVGRRNKFRIPIGDKMSPIAEGTFDDLQGTSEPPSGTSETPTGDTATAPKPSVKPSTDPSTKPSSTDGTNNRDFRSAWGVKT</sequence>